<evidence type="ECO:0000313" key="1">
    <source>
        <dbReference type="EMBL" id="BAU73331.1"/>
    </source>
</evidence>
<dbReference type="AlphaFoldDB" id="A0AAD1FEL2"/>
<dbReference type="Proteomes" id="UP000218554">
    <property type="component" value="Chromosome"/>
</dbReference>
<protein>
    <submittedName>
        <fullName evidence="1">Uncharacterized protein</fullName>
    </submittedName>
</protein>
<dbReference type="KEGG" id="pfuw:KF707C_16430"/>
<dbReference type="EMBL" id="AP014862">
    <property type="protein sequence ID" value="BAU73331.1"/>
    <property type="molecule type" value="Genomic_DNA"/>
</dbReference>
<gene>
    <name evidence="1" type="ORF">KF707C_16430</name>
</gene>
<proteinExistence type="predicted"/>
<reference evidence="2" key="1">
    <citation type="submission" date="2015-05" db="EMBL/GenBank/DDBJ databases">
        <title>Draft genome sequencing of a biphenyl-degrading bacterium, Pseudomonas balearica KF707 (=NBRC110670).</title>
        <authorList>
            <person name="Kimura N."/>
            <person name="Hirose J."/>
            <person name="Watanabe T."/>
            <person name="Suenaga H."/>
            <person name="Fujihara H."/>
            <person name="Noguchi M."/>
            <person name="Hashimoto M."/>
            <person name="Shimodaira J."/>
            <person name="Tsuchikane K."/>
            <person name="Hosoyama A."/>
            <person name="Yamazoe A."/>
            <person name="Fujita N."/>
            <person name="Furukawa K."/>
        </authorList>
    </citation>
    <scope>NUCLEOTIDE SEQUENCE [LARGE SCALE GENOMIC DNA]</scope>
    <source>
        <strain evidence="2">DSM 10086 / NBRC 110670 / KF707</strain>
    </source>
</reference>
<evidence type="ECO:0000313" key="2">
    <source>
        <dbReference type="Proteomes" id="UP000218554"/>
    </source>
</evidence>
<reference evidence="1 2" key="2">
    <citation type="journal article" date="2017" name="Int. J. Syst. Evol. Microbiol.">
        <title>Pseudomonas furukawaii sp. nov., a polychlorinated biphenyl-degrading bacterium isolated from biphenyl-contaminated soil in Japan.</title>
        <authorList>
            <person name="Kimura N."/>
            <person name="Watanabe T."/>
            <person name="Suenaga H."/>
            <person name="Fujihara H."/>
            <person name="Futagami T."/>
            <person name="Goto M."/>
            <person name="Hanada S."/>
            <person name="Hirose J."/>
        </authorList>
    </citation>
    <scope>NUCLEOTIDE SEQUENCE [LARGE SCALE GENOMIC DNA]</scope>
    <source>
        <strain evidence="2">DSM 10086 / NBRC 110670 / KF707</strain>
    </source>
</reference>
<name>A0AAD1FEL2_METFU</name>
<organism evidence="1 2">
    <name type="scientific">Metapseudomonas furukawaii</name>
    <name type="common">Pseudomonas furukawaii</name>
    <dbReference type="NCBI Taxonomy" id="1149133"/>
    <lineage>
        <taxon>Bacteria</taxon>
        <taxon>Pseudomonadati</taxon>
        <taxon>Pseudomonadota</taxon>
        <taxon>Gammaproteobacteria</taxon>
        <taxon>Pseudomonadales</taxon>
        <taxon>Pseudomonadaceae</taxon>
        <taxon>Metapseudomonas</taxon>
    </lineage>
</organism>
<accession>A0AAD1FEL2</accession>
<keyword evidence="2" id="KW-1185">Reference proteome</keyword>
<sequence>MLLLSMPVVTVAGFSGMRRPLAAPVGATVFVSRVGPAAAG</sequence>